<dbReference type="AlphaFoldDB" id="A0A9P4UFU4"/>
<evidence type="ECO:0000313" key="3">
    <source>
        <dbReference type="Proteomes" id="UP000799764"/>
    </source>
</evidence>
<protein>
    <recommendedName>
        <fullName evidence="1">F-box domain-containing protein</fullName>
    </recommendedName>
</protein>
<organism evidence="2 3">
    <name type="scientific">Karstenula rhodostoma CBS 690.94</name>
    <dbReference type="NCBI Taxonomy" id="1392251"/>
    <lineage>
        <taxon>Eukaryota</taxon>
        <taxon>Fungi</taxon>
        <taxon>Dikarya</taxon>
        <taxon>Ascomycota</taxon>
        <taxon>Pezizomycotina</taxon>
        <taxon>Dothideomycetes</taxon>
        <taxon>Pleosporomycetidae</taxon>
        <taxon>Pleosporales</taxon>
        <taxon>Massarineae</taxon>
        <taxon>Didymosphaeriaceae</taxon>
        <taxon>Karstenula</taxon>
    </lineage>
</organism>
<dbReference type="OrthoDB" id="5985073at2759"/>
<accession>A0A9P4UFU4</accession>
<keyword evidence="3" id="KW-1185">Reference proteome</keyword>
<dbReference type="EMBL" id="MU001496">
    <property type="protein sequence ID" value="KAF2447607.1"/>
    <property type="molecule type" value="Genomic_DNA"/>
</dbReference>
<dbReference type="Proteomes" id="UP000799764">
    <property type="component" value="Unassembled WGS sequence"/>
</dbReference>
<dbReference type="PROSITE" id="PS50181">
    <property type="entry name" value="FBOX"/>
    <property type="match status" value="1"/>
</dbReference>
<sequence length="129" mass="15087">MEHLPQELIDKISSHLDANELKQTLTVNQKFQAAAERYSGAFVEYSLTEANFNKFLDTFSNHRFRYLRRVKFATVLPAPEDNDDGQLGSSLCRESQDDLKALDVEFTRQIKLLFALMWKVEDRVRGWSW</sequence>
<reference evidence="2" key="1">
    <citation type="journal article" date="2020" name="Stud. Mycol.">
        <title>101 Dothideomycetes genomes: a test case for predicting lifestyles and emergence of pathogens.</title>
        <authorList>
            <person name="Haridas S."/>
            <person name="Albert R."/>
            <person name="Binder M."/>
            <person name="Bloem J."/>
            <person name="Labutti K."/>
            <person name="Salamov A."/>
            <person name="Andreopoulos B."/>
            <person name="Baker S."/>
            <person name="Barry K."/>
            <person name="Bills G."/>
            <person name="Bluhm B."/>
            <person name="Cannon C."/>
            <person name="Castanera R."/>
            <person name="Culley D."/>
            <person name="Daum C."/>
            <person name="Ezra D."/>
            <person name="Gonzalez J."/>
            <person name="Henrissat B."/>
            <person name="Kuo A."/>
            <person name="Liang C."/>
            <person name="Lipzen A."/>
            <person name="Lutzoni F."/>
            <person name="Magnuson J."/>
            <person name="Mondo S."/>
            <person name="Nolan M."/>
            <person name="Ohm R."/>
            <person name="Pangilinan J."/>
            <person name="Park H.-J."/>
            <person name="Ramirez L."/>
            <person name="Alfaro M."/>
            <person name="Sun H."/>
            <person name="Tritt A."/>
            <person name="Yoshinaga Y."/>
            <person name="Zwiers L.-H."/>
            <person name="Turgeon B."/>
            <person name="Goodwin S."/>
            <person name="Spatafora J."/>
            <person name="Crous P."/>
            <person name="Grigoriev I."/>
        </authorList>
    </citation>
    <scope>NUCLEOTIDE SEQUENCE</scope>
    <source>
        <strain evidence="2">CBS 690.94</strain>
    </source>
</reference>
<evidence type="ECO:0000259" key="1">
    <source>
        <dbReference type="PROSITE" id="PS50181"/>
    </source>
</evidence>
<name>A0A9P4UFU4_9PLEO</name>
<gene>
    <name evidence="2" type="ORF">P171DRAFT_470844</name>
</gene>
<dbReference type="InterPro" id="IPR001810">
    <property type="entry name" value="F-box_dom"/>
</dbReference>
<comment type="caution">
    <text evidence="2">The sequence shown here is derived from an EMBL/GenBank/DDBJ whole genome shotgun (WGS) entry which is preliminary data.</text>
</comment>
<proteinExistence type="predicted"/>
<evidence type="ECO:0000313" key="2">
    <source>
        <dbReference type="EMBL" id="KAF2447607.1"/>
    </source>
</evidence>
<feature type="domain" description="F-box" evidence="1">
    <location>
        <begin position="1"/>
        <end position="45"/>
    </location>
</feature>